<gene>
    <name evidence="1" type="ORF">GCM10009533_26480</name>
</gene>
<evidence type="ECO:0000313" key="1">
    <source>
        <dbReference type="EMBL" id="GAA0525793.1"/>
    </source>
</evidence>
<sequence>MKPGRAVASFDSATGMLRALSRFLAGADVPAIGQAPPALEPVLSAALGTVNHLPRRLAEQAYAFSGVGEAVPRDRVGEIDAEAVAGWITGHYPKRRYPVIFVGSSNGALIHLAAALDAPWLPQTLLIPVRRRGVDRDDARGELAAGTEPGRALLAANSDLVLHHMHDPNQDRLMIAGMSYFRVKWQRLPLAYRRFIRDHLAPGGIVVTAECGLQWPVTRVGDRHLFQFGALGGATADEYHRGGPRVARMLKRYGAGRTSWDPPEPDGEAPEAEWGFDPALLDSVTEFARQEGFGLRRLSFAEPELLSPVVADLYRQWYDRRGMPGNRLLAECFLLMEPWWTLRTGSVPFWMSFNAEGSHDALLSYIDTARTYDEIRIMLFSHGMESIGLTGIRSWRELAARARKSGTLLGVDQRAYPRDFASLVRAHRELSHVRPRYEMPEPLAFTEAEPLLQHTPEVEVASA</sequence>
<dbReference type="RefSeq" id="WP_009942474.1">
    <property type="nucleotide sequence ID" value="NZ_BAAAGS010000014.1"/>
</dbReference>
<reference evidence="1 2" key="1">
    <citation type="journal article" date="2019" name="Int. J. Syst. Evol. Microbiol.">
        <title>The Global Catalogue of Microorganisms (GCM) 10K type strain sequencing project: providing services to taxonomists for standard genome sequencing and annotation.</title>
        <authorList>
            <consortium name="The Broad Institute Genomics Platform"/>
            <consortium name="The Broad Institute Genome Sequencing Center for Infectious Disease"/>
            <person name="Wu L."/>
            <person name="Ma J."/>
        </authorList>
    </citation>
    <scope>NUCLEOTIDE SEQUENCE [LARGE SCALE GENOMIC DNA]</scope>
    <source>
        <strain evidence="1 2">JCM 10303</strain>
    </source>
</reference>
<proteinExistence type="predicted"/>
<keyword evidence="2" id="KW-1185">Reference proteome</keyword>
<evidence type="ECO:0000313" key="2">
    <source>
        <dbReference type="Proteomes" id="UP001500729"/>
    </source>
</evidence>
<protein>
    <submittedName>
        <fullName evidence="1">Uncharacterized protein</fullName>
    </submittedName>
</protein>
<name>A0ABN1CV31_SACER</name>
<dbReference type="EMBL" id="BAAAGS010000014">
    <property type="protein sequence ID" value="GAA0525793.1"/>
    <property type="molecule type" value="Genomic_DNA"/>
</dbReference>
<accession>A0ABN1CV31</accession>
<dbReference type="Proteomes" id="UP001500729">
    <property type="component" value="Unassembled WGS sequence"/>
</dbReference>
<comment type="caution">
    <text evidence="1">The sequence shown here is derived from an EMBL/GenBank/DDBJ whole genome shotgun (WGS) entry which is preliminary data.</text>
</comment>
<organism evidence="1 2">
    <name type="scientific">Saccharopolyspora erythraea</name>
    <name type="common">Streptomyces erythraeus</name>
    <dbReference type="NCBI Taxonomy" id="1836"/>
    <lineage>
        <taxon>Bacteria</taxon>
        <taxon>Bacillati</taxon>
        <taxon>Actinomycetota</taxon>
        <taxon>Actinomycetes</taxon>
        <taxon>Pseudonocardiales</taxon>
        <taxon>Pseudonocardiaceae</taxon>
        <taxon>Saccharopolyspora</taxon>
    </lineage>
</organism>